<comment type="similarity">
    <text evidence="2 17">Belongs to the cation transport ATPase (P-type) (TC 3.A.3) family. Type IB subfamily.</text>
</comment>
<dbReference type="InterPro" id="IPR006121">
    <property type="entry name" value="HMA_dom"/>
</dbReference>
<dbReference type="AlphaFoldDB" id="A0A2K9IVV8"/>
<dbReference type="GO" id="GO:0016887">
    <property type="term" value="F:ATP hydrolysis activity"/>
    <property type="evidence" value="ECO:0007669"/>
    <property type="project" value="InterPro"/>
</dbReference>
<dbReference type="InterPro" id="IPR017969">
    <property type="entry name" value="Heavy-metal-associated_CS"/>
</dbReference>
<dbReference type="CDD" id="cd00371">
    <property type="entry name" value="HMA"/>
    <property type="match status" value="1"/>
</dbReference>
<dbReference type="NCBIfam" id="TIGR01525">
    <property type="entry name" value="ATPase-IB_hvy"/>
    <property type="match status" value="1"/>
</dbReference>
<dbReference type="Proteomes" id="UP000234237">
    <property type="component" value="Chromosome"/>
</dbReference>
<dbReference type="GO" id="GO:0005524">
    <property type="term" value="F:ATP binding"/>
    <property type="evidence" value="ECO:0007669"/>
    <property type="project" value="UniProtKB-UniRule"/>
</dbReference>
<dbReference type="InterPro" id="IPR018303">
    <property type="entry name" value="ATPase_P-typ_P_site"/>
</dbReference>
<comment type="catalytic activity">
    <reaction evidence="16">
        <text>Cd(2+)(in) + ATP + H2O = Cd(2+)(out) + ADP + phosphate + H(+)</text>
        <dbReference type="Rhea" id="RHEA:12132"/>
        <dbReference type="ChEBI" id="CHEBI:15377"/>
        <dbReference type="ChEBI" id="CHEBI:15378"/>
        <dbReference type="ChEBI" id="CHEBI:30616"/>
        <dbReference type="ChEBI" id="CHEBI:43474"/>
        <dbReference type="ChEBI" id="CHEBI:48775"/>
        <dbReference type="ChEBI" id="CHEBI:456216"/>
        <dbReference type="EC" id="7.2.2.21"/>
    </reaction>
</comment>
<dbReference type="GO" id="GO:0046872">
    <property type="term" value="F:metal ion binding"/>
    <property type="evidence" value="ECO:0007669"/>
    <property type="project" value="UniProtKB-KW"/>
</dbReference>
<dbReference type="InterPro" id="IPR051014">
    <property type="entry name" value="Cation_Transport_ATPase_IB"/>
</dbReference>
<keyword evidence="4 17" id="KW-1003">Cell membrane</keyword>
<evidence type="ECO:0000256" key="11">
    <source>
        <dbReference type="ARBA" id="ARBA00022967"/>
    </source>
</evidence>
<dbReference type="EC" id="7.2.2.21" evidence="15"/>
<dbReference type="GO" id="GO:0008551">
    <property type="term" value="F:P-type cadmium transporter activity"/>
    <property type="evidence" value="ECO:0007669"/>
    <property type="project" value="UniProtKB-EC"/>
</dbReference>
<dbReference type="PROSITE" id="PS00154">
    <property type="entry name" value="ATPASE_E1_E2"/>
    <property type="match status" value="1"/>
</dbReference>
<evidence type="ECO:0000256" key="5">
    <source>
        <dbReference type="ARBA" id="ARBA00022539"/>
    </source>
</evidence>
<dbReference type="Gene3D" id="3.40.50.1000">
    <property type="entry name" value="HAD superfamily/HAD-like"/>
    <property type="match status" value="1"/>
</dbReference>
<keyword evidence="14 17" id="KW-0472">Membrane</keyword>
<keyword evidence="6" id="KW-0597">Phosphoprotein</keyword>
<keyword evidence="11" id="KW-1278">Translocase</keyword>
<protein>
    <recommendedName>
        <fullName evidence="15">Cd(2+)-exporting ATPase</fullName>
        <ecNumber evidence="15">7.2.2.21</ecNumber>
    </recommendedName>
</protein>
<keyword evidence="5" id="KW-0104">Cadmium</keyword>
<dbReference type="SFLD" id="SFLDG00002">
    <property type="entry name" value="C1.7:_P-type_atpase_like"/>
    <property type="match status" value="1"/>
</dbReference>
<keyword evidence="13" id="KW-0406">Ion transport</keyword>
<evidence type="ECO:0000256" key="14">
    <source>
        <dbReference type="ARBA" id="ARBA00023136"/>
    </source>
</evidence>
<dbReference type="PROSITE" id="PS01047">
    <property type="entry name" value="HMA_1"/>
    <property type="match status" value="1"/>
</dbReference>
<evidence type="ECO:0000256" key="13">
    <source>
        <dbReference type="ARBA" id="ARBA00023065"/>
    </source>
</evidence>
<sequence>MEENKNVYRLQGLSCANCAAKFEKNIRAIETVDDVQINFGASKVTVQGEASVQQLEAAGAFDDIKVFPERERLTEHKQSFWKKKSNLTTLFSFLFTMVGYVFFFQVGESNLATVSTFAAAILIGGWKLFRTGFKNLARFEFDMKTLMTIAVIGAAIIGEWAEGAVVVFLFAVSEALEGYSMEKARQSIRSLINIAPNRAMIRRGDELIKMDVEDVQVNDVMVIKPGEKIAMDGEVLKGESSINQATITGESIPVFKQTGDEVFAGTLNEEGSLEVRVTKYAQDTTIAKIIHLVEEAQAEKAPSQQFVDRFAKYYTPVIIVIAMLVATIPPLLFSATWSDWIYNGLAVLVVGCPCALVISTPVAIVTAIGNAARHGVLIKGGIHLEETGKIDVVAFDKTGTITEGKPVVTEIISFGDMSESDVLAHAAAIETYSQHPLASSILRKAQADNVNNLHAENFQSFTGKGAQATVDGSIYMIGSPSLFQGKAPLPKELQMQVRTLQTQGKTVMLFGTDNRIEGLIAVADQVRKGSLSIIERLHQLGKRTVILTGDNQATGSAVGREVGIMETKSELLPQDKLIAIKELKQQYGKVAMVGDGINDAPALAAADVGVAMGGAGTDTAMETADIALMADDLSKVPYTMGLSQQTLTIIKQNIGFALLLKLIALLLVIPGWLTLWLAILADMGATILVVFNSLRLMRARKQP</sequence>
<dbReference type="Proteomes" id="UP001356080">
    <property type="component" value="Unassembled WGS sequence"/>
</dbReference>
<evidence type="ECO:0000256" key="4">
    <source>
        <dbReference type="ARBA" id="ARBA00022475"/>
    </source>
</evidence>
<dbReference type="Gene3D" id="2.70.150.10">
    <property type="entry name" value="Calcium-transporting ATPase, cytoplasmic transduction domain A"/>
    <property type="match status" value="1"/>
</dbReference>
<dbReference type="SUPFAM" id="SSF56784">
    <property type="entry name" value="HAD-like"/>
    <property type="match status" value="1"/>
</dbReference>
<reference evidence="20 22" key="3">
    <citation type="submission" date="2024-01" db="EMBL/GenBank/DDBJ databases">
        <title>Survival strategy associated with biotechnological potential of Virgibacillus dokdonensis T4.6 isolated from salt-fermented shrimp paste.</title>
        <authorList>
            <person name="Doan T.V."/>
            <person name="Quach N.T."/>
            <person name="Phi Q.-T."/>
        </authorList>
    </citation>
    <scope>NUCLEOTIDE SEQUENCE [LARGE SCALE GENOMIC DNA]</scope>
    <source>
        <strain evidence="20 22">T4.6</strain>
    </source>
</reference>
<dbReference type="Pfam" id="PF00702">
    <property type="entry name" value="Hydrolase"/>
    <property type="match status" value="1"/>
</dbReference>
<dbReference type="GO" id="GO:0005886">
    <property type="term" value="C:plasma membrane"/>
    <property type="evidence" value="ECO:0007669"/>
    <property type="project" value="UniProtKB-SubCell"/>
</dbReference>
<dbReference type="InterPro" id="IPR059000">
    <property type="entry name" value="ATPase_P-type_domA"/>
</dbReference>
<dbReference type="InterPro" id="IPR044492">
    <property type="entry name" value="P_typ_ATPase_HD_dom"/>
</dbReference>
<dbReference type="RefSeq" id="WP_101932789.1">
    <property type="nucleotide sequence ID" value="NZ_CP018622.1"/>
</dbReference>
<dbReference type="InterPro" id="IPR036163">
    <property type="entry name" value="HMA_dom_sf"/>
</dbReference>
<dbReference type="SUPFAM" id="SSF81665">
    <property type="entry name" value="Calcium ATPase, transmembrane domain M"/>
    <property type="match status" value="1"/>
</dbReference>
<reference evidence="21" key="2">
    <citation type="submission" date="2016-11" db="EMBL/GenBank/DDBJ databases">
        <title>Complete genome sequence of Virgibacillus pantothenticus 21D, a halophilic bacterium isolated from the deep hypersaline anoxic basin Discovery in the Mediterranean Sea.</title>
        <authorList>
            <person name="Zeaiter Z."/>
            <person name="Booth J.M."/>
            <person name="Prosdocimi E.M."/>
            <person name="Mapelli F."/>
            <person name="Fusi M."/>
            <person name="Daffonchio D."/>
            <person name="Borin S."/>
            <person name="Crotti E."/>
        </authorList>
    </citation>
    <scope>NUCLEOTIDE SEQUENCE [LARGE SCALE GENOMIC DNA]</scope>
    <source>
        <strain evidence="21">21D</strain>
    </source>
</reference>
<dbReference type="STRING" id="302167.GCA_900166595_03689"/>
<dbReference type="CDD" id="cd07545">
    <property type="entry name" value="P-type_ATPase_Cd-like"/>
    <property type="match status" value="1"/>
</dbReference>
<keyword evidence="19" id="KW-0378">Hydrolase</keyword>
<feature type="transmembrane region" description="Helical" evidence="17">
    <location>
        <begin position="345"/>
        <end position="369"/>
    </location>
</feature>
<dbReference type="Gene3D" id="3.40.1110.10">
    <property type="entry name" value="Calcium-transporting ATPase, cytoplasmic domain N"/>
    <property type="match status" value="1"/>
</dbReference>
<evidence type="ECO:0000259" key="18">
    <source>
        <dbReference type="PROSITE" id="PS50846"/>
    </source>
</evidence>
<dbReference type="NCBIfam" id="TIGR01511">
    <property type="entry name" value="ATPase-IB1_Cu"/>
    <property type="match status" value="1"/>
</dbReference>
<dbReference type="PANTHER" id="PTHR48085:SF5">
    <property type="entry name" value="CADMIUM_ZINC-TRANSPORTING ATPASE HMA4-RELATED"/>
    <property type="match status" value="1"/>
</dbReference>
<evidence type="ECO:0000256" key="12">
    <source>
        <dbReference type="ARBA" id="ARBA00022989"/>
    </source>
</evidence>
<evidence type="ECO:0000256" key="16">
    <source>
        <dbReference type="ARBA" id="ARBA00049338"/>
    </source>
</evidence>
<dbReference type="InterPro" id="IPR008250">
    <property type="entry name" value="ATPase_P-typ_transduc_dom_A_sf"/>
</dbReference>
<evidence type="ECO:0000256" key="9">
    <source>
        <dbReference type="ARBA" id="ARBA00022741"/>
    </source>
</evidence>
<dbReference type="InterPro" id="IPR023214">
    <property type="entry name" value="HAD_sf"/>
</dbReference>
<dbReference type="InterPro" id="IPR027256">
    <property type="entry name" value="P-typ_ATPase_IB"/>
</dbReference>
<keyword evidence="8 17" id="KW-0479">Metal-binding</keyword>
<dbReference type="InterPro" id="IPR036412">
    <property type="entry name" value="HAD-like_sf"/>
</dbReference>
<dbReference type="EMBL" id="JAZHPM010000044">
    <property type="protein sequence ID" value="MEF2293875.1"/>
    <property type="molecule type" value="Genomic_DNA"/>
</dbReference>
<keyword evidence="7 17" id="KW-0812">Transmembrane</keyword>
<dbReference type="PRINTS" id="PR00941">
    <property type="entry name" value="CDATPASE"/>
</dbReference>
<evidence type="ECO:0000313" key="19">
    <source>
        <dbReference type="EMBL" id="AUJ23928.1"/>
    </source>
</evidence>
<dbReference type="InterPro" id="IPR023298">
    <property type="entry name" value="ATPase_P-typ_TM_dom_sf"/>
</dbReference>
<gene>
    <name evidence="19" type="primary">cadA_1</name>
    <name evidence="19" type="ORF">A21D_00816</name>
    <name evidence="20" type="ORF">V2W34_17940</name>
</gene>
<dbReference type="SUPFAM" id="SSF81653">
    <property type="entry name" value="Calcium ATPase, transduction domain A"/>
    <property type="match status" value="1"/>
</dbReference>
<dbReference type="PROSITE" id="PS50846">
    <property type="entry name" value="HMA_2"/>
    <property type="match status" value="1"/>
</dbReference>
<keyword evidence="9 17" id="KW-0547">Nucleotide-binding</keyword>
<organism evidence="19 21">
    <name type="scientific">Virgibacillus dokdonensis</name>
    <dbReference type="NCBI Taxonomy" id="302167"/>
    <lineage>
        <taxon>Bacteria</taxon>
        <taxon>Bacillati</taxon>
        <taxon>Bacillota</taxon>
        <taxon>Bacilli</taxon>
        <taxon>Bacillales</taxon>
        <taxon>Bacillaceae</taxon>
        <taxon>Virgibacillus</taxon>
    </lineage>
</organism>
<dbReference type="PANTHER" id="PTHR48085">
    <property type="entry name" value="CADMIUM/ZINC-TRANSPORTING ATPASE HMA2-RELATED"/>
    <property type="match status" value="1"/>
</dbReference>
<dbReference type="PRINTS" id="PR00119">
    <property type="entry name" value="CATATPASE"/>
</dbReference>
<dbReference type="NCBIfam" id="TIGR01494">
    <property type="entry name" value="ATPase_P-type"/>
    <property type="match status" value="1"/>
</dbReference>
<feature type="transmembrane region" description="Helical" evidence="17">
    <location>
        <begin position="111"/>
        <end position="129"/>
    </location>
</feature>
<evidence type="ECO:0000313" key="21">
    <source>
        <dbReference type="Proteomes" id="UP000234237"/>
    </source>
</evidence>
<evidence type="ECO:0000256" key="3">
    <source>
        <dbReference type="ARBA" id="ARBA00022448"/>
    </source>
</evidence>
<feature type="transmembrane region" description="Helical" evidence="17">
    <location>
        <begin position="87"/>
        <end position="105"/>
    </location>
</feature>
<dbReference type="InterPro" id="IPR001757">
    <property type="entry name" value="P_typ_ATPase"/>
</dbReference>
<keyword evidence="10 17" id="KW-0067">ATP-binding</keyword>
<evidence type="ECO:0000256" key="2">
    <source>
        <dbReference type="ARBA" id="ARBA00006024"/>
    </source>
</evidence>
<evidence type="ECO:0000256" key="6">
    <source>
        <dbReference type="ARBA" id="ARBA00022553"/>
    </source>
</evidence>
<accession>A0A2K9IVV8</accession>
<dbReference type="InterPro" id="IPR023299">
    <property type="entry name" value="ATPase_P-typ_cyto_dom_N"/>
</dbReference>
<dbReference type="SFLD" id="SFLDS00003">
    <property type="entry name" value="Haloacid_Dehalogenase"/>
    <property type="match status" value="1"/>
</dbReference>
<dbReference type="SFLD" id="SFLDF00027">
    <property type="entry name" value="p-type_atpase"/>
    <property type="match status" value="1"/>
</dbReference>
<dbReference type="NCBIfam" id="TIGR01512">
    <property type="entry name" value="ATPase-IB2_Cd"/>
    <property type="match status" value="1"/>
</dbReference>
<evidence type="ECO:0000256" key="10">
    <source>
        <dbReference type="ARBA" id="ARBA00022840"/>
    </source>
</evidence>
<dbReference type="Pfam" id="PF00403">
    <property type="entry name" value="HMA"/>
    <property type="match status" value="1"/>
</dbReference>
<keyword evidence="22" id="KW-1185">Reference proteome</keyword>
<evidence type="ECO:0000256" key="17">
    <source>
        <dbReference type="RuleBase" id="RU362081"/>
    </source>
</evidence>
<evidence type="ECO:0000256" key="8">
    <source>
        <dbReference type="ARBA" id="ARBA00022723"/>
    </source>
</evidence>
<feature type="transmembrane region" description="Helical" evidence="17">
    <location>
        <begin position="675"/>
        <end position="694"/>
    </location>
</feature>
<proteinExistence type="inferred from homology"/>
<dbReference type="Pfam" id="PF00122">
    <property type="entry name" value="E1-E2_ATPase"/>
    <property type="match status" value="1"/>
</dbReference>
<evidence type="ECO:0000256" key="1">
    <source>
        <dbReference type="ARBA" id="ARBA00004651"/>
    </source>
</evidence>
<keyword evidence="12 17" id="KW-1133">Transmembrane helix</keyword>
<name>A0A2K9IVV8_9BACI</name>
<feature type="domain" description="HMA" evidence="18">
    <location>
        <begin position="4"/>
        <end position="67"/>
    </location>
</feature>
<dbReference type="Gene3D" id="3.30.70.100">
    <property type="match status" value="1"/>
</dbReference>
<dbReference type="EMBL" id="CP018622">
    <property type="protein sequence ID" value="AUJ23928.1"/>
    <property type="molecule type" value="Genomic_DNA"/>
</dbReference>
<evidence type="ECO:0000313" key="22">
    <source>
        <dbReference type="Proteomes" id="UP001356080"/>
    </source>
</evidence>
<comment type="subcellular location">
    <subcellularLocation>
        <location evidence="1">Cell membrane</location>
        <topology evidence="1">Multi-pass membrane protein</topology>
    </subcellularLocation>
</comment>
<feature type="transmembrane region" description="Helical" evidence="17">
    <location>
        <begin position="313"/>
        <end position="333"/>
    </location>
</feature>
<evidence type="ECO:0000313" key="20">
    <source>
        <dbReference type="EMBL" id="MEF2293875.1"/>
    </source>
</evidence>
<dbReference type="KEGG" id="vpn:A21D_00816"/>
<dbReference type="FunFam" id="2.70.150.10:FF:000002">
    <property type="entry name" value="Copper-transporting ATPase 1, putative"/>
    <property type="match status" value="1"/>
</dbReference>
<keyword evidence="3" id="KW-0813">Transport</keyword>
<evidence type="ECO:0000256" key="7">
    <source>
        <dbReference type="ARBA" id="ARBA00022692"/>
    </source>
</evidence>
<evidence type="ECO:0000256" key="15">
    <source>
        <dbReference type="ARBA" id="ARBA00039103"/>
    </source>
</evidence>
<dbReference type="SUPFAM" id="SSF55008">
    <property type="entry name" value="HMA, heavy metal-associated domain"/>
    <property type="match status" value="1"/>
</dbReference>
<reference evidence="19" key="1">
    <citation type="submission" date="2016-11" db="EMBL/GenBank/DDBJ databases">
        <title>Complete genome sequence of Virgibacillus dokdonensis 21D, a halophilic bacterium isolated from the deep hypersaline anoxic basin Discovery in the Mediterranean Sea.</title>
        <authorList>
            <person name="Zeaiter Z."/>
            <person name="Booth J.M."/>
            <person name="Prosdocimi E.M."/>
            <person name="Mapelli F."/>
            <person name="Fusi M."/>
            <person name="Daffonchio D."/>
            <person name="Borin S."/>
            <person name="Crotti E."/>
        </authorList>
    </citation>
    <scope>NUCLEOTIDE SEQUENCE</scope>
    <source>
        <strain evidence="19">21D</strain>
    </source>
</reference>